<keyword evidence="2" id="KW-0732">Signal</keyword>
<dbReference type="EMBL" id="JAUFQU010000014">
    <property type="protein sequence ID" value="MDN3709078.1"/>
    <property type="molecule type" value="Genomic_DNA"/>
</dbReference>
<gene>
    <name evidence="4" type="ORF">QW060_07245</name>
    <name evidence="5" type="ORF">QW060_18645</name>
</gene>
<reference evidence="6" key="2">
    <citation type="journal article" date="2019" name="Int. J. Syst. Evol. Microbiol.">
        <title>The Global Catalogue of Microorganisms (GCM) 10K type strain sequencing project: providing services to taxonomists for standard genome sequencing and annotation.</title>
        <authorList>
            <consortium name="The Broad Institute Genomics Platform"/>
            <consortium name="The Broad Institute Genome Sequencing Center for Infectious Disease"/>
            <person name="Wu L."/>
            <person name="Ma J."/>
        </authorList>
    </citation>
    <scope>NUCLEOTIDE SEQUENCE [LARGE SCALE GENOMIC DNA]</scope>
    <source>
        <strain evidence="6">CECT 7184</strain>
    </source>
</reference>
<protein>
    <submittedName>
        <fullName evidence="4">DUF4129 domain-containing protein</fullName>
    </submittedName>
</protein>
<feature type="signal peptide" evidence="2">
    <location>
        <begin position="1"/>
        <end position="22"/>
    </location>
</feature>
<evidence type="ECO:0000313" key="4">
    <source>
        <dbReference type="EMBL" id="MDN3706927.1"/>
    </source>
</evidence>
<dbReference type="RefSeq" id="WP_290362976.1">
    <property type="nucleotide sequence ID" value="NZ_JAUFQU010000001.1"/>
</dbReference>
<evidence type="ECO:0000259" key="3">
    <source>
        <dbReference type="Pfam" id="PF13559"/>
    </source>
</evidence>
<name>A0ABT8CUR3_9FLAO</name>
<reference evidence="4" key="3">
    <citation type="submission" date="2023-06" db="EMBL/GenBank/DDBJ databases">
        <authorList>
            <person name="Lucena T."/>
            <person name="Sun Q."/>
        </authorList>
    </citation>
    <scope>NUCLEOTIDE SEQUENCE</scope>
    <source>
        <strain evidence="4">CECT 7184</strain>
    </source>
</reference>
<feature type="chain" id="PRO_5045032498" evidence="2">
    <location>
        <begin position="23"/>
        <end position="268"/>
    </location>
</feature>
<evidence type="ECO:0000256" key="1">
    <source>
        <dbReference type="SAM" id="Phobius"/>
    </source>
</evidence>
<feature type="transmembrane region" description="Helical" evidence="1">
    <location>
        <begin position="118"/>
        <end position="139"/>
    </location>
</feature>
<evidence type="ECO:0000313" key="6">
    <source>
        <dbReference type="Proteomes" id="UP001242368"/>
    </source>
</evidence>
<sequence>MSKICKLYSIFFFCVFVFTANADSLQQPAEQTSYTDEVEIPSMNKFSLDALKKDTIPVLQKKFAPNFKDKYDSSDFDYTYERQRKRSLIEQWIQKIKEFFGFVDRNTVSTESFFDSTLFRIISLVIIALILAYIIKLLIQNDFNRFFKKSAKDIGVETINIEEQIHKVDFEKLLQPILKTEDYRLAIRYYYLWVLRRLSNAEVIKWHTDKTNADYLFEIKDQQLKKDFEYLSYLYNNIWYGEFTLTSEEFLKAQEAFITLLNRYKNYE</sequence>
<dbReference type="EMBL" id="JAUFQU010000001">
    <property type="protein sequence ID" value="MDN3706927.1"/>
    <property type="molecule type" value="Genomic_DNA"/>
</dbReference>
<dbReference type="InterPro" id="IPR025403">
    <property type="entry name" value="TgpA-like_C"/>
</dbReference>
<organism evidence="4 6">
    <name type="scientific">Paenimyroides ceti</name>
    <dbReference type="NCBI Taxonomy" id="395087"/>
    <lineage>
        <taxon>Bacteria</taxon>
        <taxon>Pseudomonadati</taxon>
        <taxon>Bacteroidota</taxon>
        <taxon>Flavobacteriia</taxon>
        <taxon>Flavobacteriales</taxon>
        <taxon>Flavobacteriaceae</taxon>
        <taxon>Paenimyroides</taxon>
    </lineage>
</organism>
<dbReference type="Proteomes" id="UP001242368">
    <property type="component" value="Unassembled WGS sequence"/>
</dbReference>
<proteinExistence type="predicted"/>
<evidence type="ECO:0000313" key="5">
    <source>
        <dbReference type="EMBL" id="MDN3709078.1"/>
    </source>
</evidence>
<feature type="domain" description="Protein-glutamine gamma-glutamyltransferase-like C-terminal" evidence="3">
    <location>
        <begin position="191"/>
        <end position="256"/>
    </location>
</feature>
<keyword evidence="1" id="KW-1133">Transmembrane helix</keyword>
<keyword evidence="1" id="KW-0472">Membrane</keyword>
<reference evidence="4" key="1">
    <citation type="journal article" date="2014" name="Int. J. Syst. Evol. Microbiol.">
        <title>Complete genome of a new Firmicutes species belonging to the dominant human colonic microbiota ('Ruminococcus bicirculans') reveals two chromosomes and a selective capacity to utilize plant glucans.</title>
        <authorList>
            <consortium name="NISC Comparative Sequencing Program"/>
            <person name="Wegmann U."/>
            <person name="Louis P."/>
            <person name="Goesmann A."/>
            <person name="Henrissat B."/>
            <person name="Duncan S.H."/>
            <person name="Flint H.J."/>
        </authorList>
    </citation>
    <scope>NUCLEOTIDE SEQUENCE</scope>
    <source>
        <strain evidence="4">CECT 7184</strain>
    </source>
</reference>
<comment type="caution">
    <text evidence="4">The sequence shown here is derived from an EMBL/GenBank/DDBJ whole genome shotgun (WGS) entry which is preliminary data.</text>
</comment>
<evidence type="ECO:0000256" key="2">
    <source>
        <dbReference type="SAM" id="SignalP"/>
    </source>
</evidence>
<dbReference type="Pfam" id="PF13559">
    <property type="entry name" value="DUF4129"/>
    <property type="match status" value="1"/>
</dbReference>
<keyword evidence="1" id="KW-0812">Transmembrane</keyword>
<accession>A0ABT8CUR3</accession>
<keyword evidence="6" id="KW-1185">Reference proteome</keyword>